<sequence>MRSETIKLLKNLIDSTSSELNIHDYTGMTGLLSNDYRDFLNQYNGGEGNIGENTYLHLWNFEDIEELNDDYGSAEFLTDIILIGSDGGDAAYGINSKGKYIEVPFIGMDDDEVNVIAGDFDGFIEYLNNKQ</sequence>
<evidence type="ECO:0000313" key="2">
    <source>
        <dbReference type="EMBL" id="PXV84106.1"/>
    </source>
</evidence>
<accession>A0A318EIJ9</accession>
<dbReference type="SUPFAM" id="SSF160631">
    <property type="entry name" value="SMI1/KNR4-like"/>
    <property type="match status" value="1"/>
</dbReference>
<dbReference type="EMBL" id="QICS01000037">
    <property type="protein sequence ID" value="PXV84106.1"/>
    <property type="molecule type" value="Genomic_DNA"/>
</dbReference>
<dbReference type="RefSeq" id="WP_110292096.1">
    <property type="nucleotide sequence ID" value="NZ_QICS01000037.1"/>
</dbReference>
<protein>
    <submittedName>
        <fullName evidence="2">SMI1/KNR4 family protein SUKH-1</fullName>
    </submittedName>
</protein>
<evidence type="ECO:0000259" key="1">
    <source>
        <dbReference type="Pfam" id="PF09346"/>
    </source>
</evidence>
<feature type="domain" description="Knr4/Smi1-like" evidence="1">
    <location>
        <begin position="32"/>
        <end position="125"/>
    </location>
</feature>
<name>A0A318EIJ9_9FIRM</name>
<evidence type="ECO:0000313" key="3">
    <source>
        <dbReference type="Proteomes" id="UP000247523"/>
    </source>
</evidence>
<reference evidence="2 3" key="1">
    <citation type="submission" date="2018-05" db="EMBL/GenBank/DDBJ databases">
        <title>Genomic Encyclopedia of Type Strains, Phase IV (KMG-IV): sequencing the most valuable type-strain genomes for metagenomic binning, comparative biology and taxonomic classification.</title>
        <authorList>
            <person name="Goeker M."/>
        </authorList>
    </citation>
    <scope>NUCLEOTIDE SEQUENCE [LARGE SCALE GENOMIC DNA]</scope>
    <source>
        <strain evidence="2 3">DSM 28816</strain>
    </source>
</reference>
<dbReference type="AlphaFoldDB" id="A0A318EIJ9"/>
<dbReference type="Pfam" id="PF09346">
    <property type="entry name" value="SMI1_KNR4"/>
    <property type="match status" value="1"/>
</dbReference>
<proteinExistence type="predicted"/>
<organism evidence="2 3">
    <name type="scientific">Lachnotalea glycerini</name>
    <dbReference type="NCBI Taxonomy" id="1763509"/>
    <lineage>
        <taxon>Bacteria</taxon>
        <taxon>Bacillati</taxon>
        <taxon>Bacillota</taxon>
        <taxon>Clostridia</taxon>
        <taxon>Lachnospirales</taxon>
        <taxon>Lachnospiraceae</taxon>
        <taxon>Lachnotalea</taxon>
    </lineage>
</organism>
<dbReference type="InterPro" id="IPR018958">
    <property type="entry name" value="Knr4/Smi1-like_dom"/>
</dbReference>
<dbReference type="Proteomes" id="UP000247523">
    <property type="component" value="Unassembled WGS sequence"/>
</dbReference>
<comment type="caution">
    <text evidence="2">The sequence shown here is derived from an EMBL/GenBank/DDBJ whole genome shotgun (WGS) entry which is preliminary data.</text>
</comment>
<dbReference type="Gene3D" id="3.40.1580.10">
    <property type="entry name" value="SMI1/KNR4-like"/>
    <property type="match status" value="1"/>
</dbReference>
<dbReference type="InterPro" id="IPR037883">
    <property type="entry name" value="Knr4/Smi1-like_sf"/>
</dbReference>
<gene>
    <name evidence="2" type="ORF">C8E03_1372</name>
</gene>